<sequence length="796" mass="91790">MIELIWTAIFHMNVRKLFILSLITLFAGCATYAGLNYDKLFGYAQPRERLVETSSPSSDFFINQVKPIIDNRCVVCHACYDAPCQLKLSSTAGIDRGASKALIYQGTRLTAATPTRLFEDAQNTSQWRDFDFNPVLNERTQSPTANIEAGLMAKMLMQKQTHPLPMQTQLEGFDFSINREQQCPTIEEYAEYESKYPDWGMPYGMPNLTSAEYSTLMSWLQDGALMNAPLPLTSEQGALVNKYEQFLNASPRKVQLMARYIYEHLFLSHLYFSDLKESSPRFFTLVRSTTPPGQAIKRITTRRPYDDPKTERVYYRLIPVESTIVDKTHMPFALNKQRLANWKKWFIDSKYDVAKLPDYSVEVAANPMTAFIDLPVKARFKFMLDNAQNTINAYIKGPVCRGQLALNVINDRFWVFFLDPDKSDIPEVNEFYRSQADNLKLPGELESNTVPITNWVSYSRQQARYLEAKSEFINKWFKDGQNLTTDVIWTGNGTNPNAALTVFRHFDSASVVQGLVGKPPKTAWVLDYALIERIHYLLVAGFDVYGNFGHQLMTRMFMDFLRLEGESNFITLLPKDIRHVEQSSWYEDQSSQLSDFLQRNVKPFNQPSQVPYQTDNPKKELYNILQTQLSPVLHNRYDIEQTGLSPESEQALATIDDLKGGGIRYFPQIIILHIESEAGQSQVFTLLHNNAHTNISSLFDEQRNRDFDNDDFTLVRGILGSYPAAFLSLSEKEIPLFVNMIAQVKQEQDYVKLLDKFAIRRSSTEFWSFSDKIHQWYKKDQPVEFGLLDYNRFENR</sequence>
<dbReference type="GO" id="GO:0016853">
    <property type="term" value="F:isomerase activity"/>
    <property type="evidence" value="ECO:0007669"/>
    <property type="project" value="UniProtKB-KW"/>
</dbReference>
<dbReference type="InterPro" id="IPR010706">
    <property type="entry name" value="Fatty_acid_cis-trans_isomerase"/>
</dbReference>
<name>A0A5P9CP05_9VIBR</name>
<accession>A0A5P9CP05</accession>
<reference evidence="1 2" key="1">
    <citation type="submission" date="2019-10" db="EMBL/GenBank/DDBJ databases">
        <title>Complete genome sequence of Vibrio sp. strain THAF100, isolated from non-filtered water from the water column of tank 6 of a marine aquarium containing stony-coral fragments. Water maintained at 26 degree C.</title>
        <authorList>
            <person name="Ruckert C."/>
            <person name="Franco A."/>
            <person name="Kalinowski J."/>
            <person name="Glaeser S."/>
        </authorList>
    </citation>
    <scope>NUCLEOTIDE SEQUENCE [LARGE SCALE GENOMIC DNA]</scope>
    <source>
        <strain evidence="1 2">THAF100</strain>
        <plasmid evidence="2">pthaf100_a</plasmid>
    </source>
</reference>
<gene>
    <name evidence="1" type="ORF">FIV01_16425</name>
</gene>
<keyword evidence="1" id="KW-0413">Isomerase</keyword>
<dbReference type="EMBL" id="CP045351">
    <property type="protein sequence ID" value="QFT27975.1"/>
    <property type="molecule type" value="Genomic_DNA"/>
</dbReference>
<proteinExistence type="predicted"/>
<keyword evidence="2" id="KW-1185">Reference proteome</keyword>
<geneLocation type="plasmid" evidence="2">
    <name>pthaf100_a</name>
</geneLocation>
<evidence type="ECO:0000313" key="1">
    <source>
        <dbReference type="EMBL" id="QFT27975.1"/>
    </source>
</evidence>
<dbReference type="KEGG" id="vaq:FIV01_16425"/>
<evidence type="ECO:0000313" key="2">
    <source>
        <dbReference type="Proteomes" id="UP000326936"/>
    </source>
</evidence>
<dbReference type="Pfam" id="PF06934">
    <property type="entry name" value="CTI"/>
    <property type="match status" value="1"/>
</dbReference>
<organism evidence="1 2">
    <name type="scientific">Vibrio aquimaris</name>
    <dbReference type="NCBI Taxonomy" id="2587862"/>
    <lineage>
        <taxon>Bacteria</taxon>
        <taxon>Pseudomonadati</taxon>
        <taxon>Pseudomonadota</taxon>
        <taxon>Gammaproteobacteria</taxon>
        <taxon>Vibrionales</taxon>
        <taxon>Vibrionaceae</taxon>
        <taxon>Vibrio</taxon>
    </lineage>
</organism>
<dbReference type="AlphaFoldDB" id="A0A5P9CP05"/>
<dbReference type="Proteomes" id="UP000326936">
    <property type="component" value="Plasmid pTHAF100_a"/>
</dbReference>
<protein>
    <submittedName>
        <fullName evidence="1">Fatty acid cis/trans isomerase (CTI)</fullName>
    </submittedName>
</protein>
<keyword evidence="1" id="KW-0614">Plasmid</keyword>